<evidence type="ECO:0000313" key="2">
    <source>
        <dbReference type="Proteomes" id="UP000254712"/>
    </source>
</evidence>
<reference evidence="1 2" key="1">
    <citation type="submission" date="2018-06" db="EMBL/GenBank/DDBJ databases">
        <authorList>
            <consortium name="Pathogen Informatics"/>
            <person name="Doyle S."/>
        </authorList>
    </citation>
    <scope>NUCLEOTIDE SEQUENCE [LARGE SCALE GENOMIC DNA]</scope>
    <source>
        <strain evidence="1 2">NCTC8261</strain>
    </source>
</reference>
<proteinExistence type="predicted"/>
<protein>
    <submittedName>
        <fullName evidence="1">Isovaleryl CoA dehydrogenase</fullName>
        <ecNumber evidence="1">1.3.99.-</ecNumber>
    </submittedName>
</protein>
<evidence type="ECO:0000313" key="1">
    <source>
        <dbReference type="EMBL" id="SUH40215.1"/>
    </source>
</evidence>
<organism evidence="1 2">
    <name type="scientific">Salmonella enterica I</name>
    <dbReference type="NCBI Taxonomy" id="59201"/>
    <lineage>
        <taxon>Bacteria</taxon>
        <taxon>Pseudomonadati</taxon>
        <taxon>Pseudomonadota</taxon>
        <taxon>Gammaproteobacteria</taxon>
        <taxon>Enterobacterales</taxon>
        <taxon>Enterobacteriaceae</taxon>
        <taxon>Salmonella</taxon>
    </lineage>
</organism>
<gene>
    <name evidence="1" type="primary">aidB_1</name>
    <name evidence="1" type="ORF">NCTC8261_06596</name>
</gene>
<dbReference type="Proteomes" id="UP000254712">
    <property type="component" value="Unassembled WGS sequence"/>
</dbReference>
<accession>A0A379X1I5</accession>
<dbReference type="EC" id="1.3.99.-" evidence="1"/>
<dbReference type="GO" id="GO:0016491">
    <property type="term" value="F:oxidoreductase activity"/>
    <property type="evidence" value="ECO:0007669"/>
    <property type="project" value="UniProtKB-KW"/>
</dbReference>
<dbReference type="EMBL" id="UGXT01000002">
    <property type="protein sequence ID" value="SUH40215.1"/>
    <property type="molecule type" value="Genomic_DNA"/>
</dbReference>
<sequence length="48" mass="5298">MLRHASPPLAQAWCQMMLDTRGEMPLSAQVQNDLLLRGDRGTAVTFGL</sequence>
<name>A0A379X1I5_SALET</name>
<keyword evidence="1" id="KW-0560">Oxidoreductase</keyword>
<dbReference type="AlphaFoldDB" id="A0A379X1I5"/>